<dbReference type="AlphaFoldDB" id="A0A8J3WB09"/>
<dbReference type="GO" id="GO:0031956">
    <property type="term" value="F:medium-chain fatty acid-CoA ligase activity"/>
    <property type="evidence" value="ECO:0007669"/>
    <property type="project" value="TreeGrafter"/>
</dbReference>
<dbReference type="InterPro" id="IPR042099">
    <property type="entry name" value="ANL_N_sf"/>
</dbReference>
<dbReference type="Pfam" id="PF00501">
    <property type="entry name" value="AMP-binding"/>
    <property type="match status" value="1"/>
</dbReference>
<organism evidence="5 6">
    <name type="scientific">Planobispora rosea</name>
    <dbReference type="NCBI Taxonomy" id="35762"/>
    <lineage>
        <taxon>Bacteria</taxon>
        <taxon>Bacillati</taxon>
        <taxon>Actinomycetota</taxon>
        <taxon>Actinomycetes</taxon>
        <taxon>Streptosporangiales</taxon>
        <taxon>Streptosporangiaceae</taxon>
        <taxon>Planobispora</taxon>
    </lineage>
</organism>
<keyword evidence="2" id="KW-0436">Ligase</keyword>
<dbReference type="PANTHER" id="PTHR43201">
    <property type="entry name" value="ACYL-COA SYNTHETASE"/>
    <property type="match status" value="1"/>
</dbReference>
<protein>
    <submittedName>
        <fullName evidence="5">AMP-dependent synthetase</fullName>
    </submittedName>
</protein>
<feature type="region of interest" description="Disordered" evidence="3">
    <location>
        <begin position="124"/>
        <end position="160"/>
    </location>
</feature>
<dbReference type="GO" id="GO:0006631">
    <property type="term" value="P:fatty acid metabolic process"/>
    <property type="evidence" value="ECO:0007669"/>
    <property type="project" value="TreeGrafter"/>
</dbReference>
<dbReference type="InterPro" id="IPR000873">
    <property type="entry name" value="AMP-dep_synth/lig_dom"/>
</dbReference>
<feature type="domain" description="AMP-dependent synthetase/ligase" evidence="4">
    <location>
        <begin position="20"/>
        <end position="376"/>
    </location>
</feature>
<evidence type="ECO:0000259" key="4">
    <source>
        <dbReference type="Pfam" id="PF00501"/>
    </source>
</evidence>
<dbReference type="Gene3D" id="3.40.50.12780">
    <property type="entry name" value="N-terminal domain of ligase-like"/>
    <property type="match status" value="1"/>
</dbReference>
<proteinExistence type="inferred from homology"/>
<sequence length="420" mass="44261">MEMAAFTGGSPPMLRLLSGEAARRFGGRAAVDSGSLVLSFAELDRLSDGVAAGLAHRGVRMGDLVVLALPDGPEFPICYLAAAKVGAVTAGLRPDRPVPPARLDPALVVTGPGTAPPGLEVVTLPLGDRPPGRRPYDPRRLGSLYRSEPPPPPLPPDPRRPVAVVFTRGAARGADGEASPRGAVFSAGRLEAVRAHGAGLRWGTGEARLLSRPLGHLTFMTRLPVFLQTGRTALVLPRWEPEAVLRILTEQRLGVLQGTPEQLAELLSHGGGAGGERVRLPYLRMVLSSGGAPAAELVRALRERFGVPVCNRYLCTEAGLGLGTRPEDPPQDAEHTVGRPRGGVSVALRDPSGRALPPGEIGEVLLRSEAVTDGYYRDARASARLFTRDGFVRTGDMGYLDHVGRLSLVGRAAVGAQSRA</sequence>
<comment type="similarity">
    <text evidence="1">Belongs to the ATP-dependent AMP-binding enzyme family.</text>
</comment>
<evidence type="ECO:0000313" key="5">
    <source>
        <dbReference type="EMBL" id="GIH82367.1"/>
    </source>
</evidence>
<dbReference type="Proteomes" id="UP000655044">
    <property type="component" value="Unassembled WGS sequence"/>
</dbReference>
<feature type="region of interest" description="Disordered" evidence="3">
    <location>
        <begin position="323"/>
        <end position="352"/>
    </location>
</feature>
<feature type="compositionally biased region" description="Basic and acidic residues" evidence="3">
    <location>
        <begin position="130"/>
        <end position="140"/>
    </location>
</feature>
<keyword evidence="6" id="KW-1185">Reference proteome</keyword>
<gene>
    <name evidence="5" type="ORF">Pro02_07750</name>
</gene>
<reference evidence="5" key="1">
    <citation type="submission" date="2021-01" db="EMBL/GenBank/DDBJ databases">
        <title>Whole genome shotgun sequence of Planobispora rosea NBRC 15558.</title>
        <authorList>
            <person name="Komaki H."/>
            <person name="Tamura T."/>
        </authorList>
    </citation>
    <scope>NUCLEOTIDE SEQUENCE</scope>
    <source>
        <strain evidence="5">NBRC 15558</strain>
    </source>
</reference>
<evidence type="ECO:0000256" key="1">
    <source>
        <dbReference type="ARBA" id="ARBA00006432"/>
    </source>
</evidence>
<dbReference type="PANTHER" id="PTHR43201:SF5">
    <property type="entry name" value="MEDIUM-CHAIN ACYL-COA LIGASE ACSF2, MITOCHONDRIAL"/>
    <property type="match status" value="1"/>
</dbReference>
<dbReference type="EMBL" id="BOOI01000006">
    <property type="protein sequence ID" value="GIH82367.1"/>
    <property type="molecule type" value="Genomic_DNA"/>
</dbReference>
<evidence type="ECO:0000256" key="3">
    <source>
        <dbReference type="SAM" id="MobiDB-lite"/>
    </source>
</evidence>
<feature type="compositionally biased region" description="Basic and acidic residues" evidence="3">
    <location>
        <begin position="325"/>
        <end position="337"/>
    </location>
</feature>
<dbReference type="SUPFAM" id="SSF56801">
    <property type="entry name" value="Acetyl-CoA synthetase-like"/>
    <property type="match status" value="1"/>
</dbReference>
<evidence type="ECO:0000313" key="6">
    <source>
        <dbReference type="Proteomes" id="UP000655044"/>
    </source>
</evidence>
<evidence type="ECO:0000256" key="2">
    <source>
        <dbReference type="ARBA" id="ARBA00022598"/>
    </source>
</evidence>
<accession>A0A8J3WB09</accession>
<comment type="caution">
    <text evidence="5">The sequence shown here is derived from an EMBL/GenBank/DDBJ whole genome shotgun (WGS) entry which is preliminary data.</text>
</comment>
<name>A0A8J3WB09_PLARO</name>